<evidence type="ECO:0000313" key="10">
    <source>
        <dbReference type="Proteomes" id="UP000256514"/>
    </source>
</evidence>
<dbReference type="InterPro" id="IPR009019">
    <property type="entry name" value="KH_sf_prok-type"/>
</dbReference>
<dbReference type="SUPFAM" id="SSF69705">
    <property type="entry name" value="Transcription factor NusA, N-terminal domain"/>
    <property type="match status" value="1"/>
</dbReference>
<keyword evidence="1 7" id="KW-0806">Transcription termination</keyword>
<dbReference type="PANTHER" id="PTHR22648">
    <property type="entry name" value="TRANSCRIPTION TERMINATION FACTOR NUSA"/>
    <property type="match status" value="1"/>
</dbReference>
<dbReference type="GO" id="GO:0005829">
    <property type="term" value="C:cytosol"/>
    <property type="evidence" value="ECO:0007669"/>
    <property type="project" value="TreeGrafter"/>
</dbReference>
<reference evidence="9 10" key="1">
    <citation type="submission" date="2018-04" db="EMBL/GenBank/DDBJ databases">
        <title>Novel Campyloabacter and Helicobacter Species and Strains.</title>
        <authorList>
            <person name="Mannion A.J."/>
            <person name="Shen Z."/>
            <person name="Fox J.G."/>
        </authorList>
    </citation>
    <scope>NUCLEOTIDE SEQUENCE [LARGE SCALE GENOMIC DNA]</scope>
    <source>
        <strain evidence="9 10">MIT 12-6600</strain>
    </source>
</reference>
<evidence type="ECO:0000259" key="8">
    <source>
        <dbReference type="SMART" id="SM00316"/>
    </source>
</evidence>
<keyword evidence="5 7" id="KW-0805">Transcription regulation</keyword>
<dbReference type="Pfam" id="PF13184">
    <property type="entry name" value="KH_NusA_1st"/>
    <property type="match status" value="1"/>
</dbReference>
<evidence type="ECO:0000256" key="5">
    <source>
        <dbReference type="ARBA" id="ARBA00023015"/>
    </source>
</evidence>
<organism evidence="9 10">
    <name type="scientific">Helicobacter equorum</name>
    <dbReference type="NCBI Taxonomy" id="361872"/>
    <lineage>
        <taxon>Bacteria</taxon>
        <taxon>Pseudomonadati</taxon>
        <taxon>Campylobacterota</taxon>
        <taxon>Epsilonproteobacteria</taxon>
        <taxon>Campylobacterales</taxon>
        <taxon>Helicobacteraceae</taxon>
        <taxon>Helicobacter</taxon>
    </lineage>
</organism>
<evidence type="ECO:0000256" key="4">
    <source>
        <dbReference type="ARBA" id="ARBA00022884"/>
    </source>
</evidence>
<protein>
    <recommendedName>
        <fullName evidence="7">Transcription termination/antitermination protein NusA</fullName>
    </recommendedName>
</protein>
<dbReference type="NCBIfam" id="TIGR01953">
    <property type="entry name" value="NusA"/>
    <property type="match status" value="1"/>
</dbReference>
<keyword evidence="10" id="KW-1185">Reference proteome</keyword>
<comment type="caution">
    <text evidence="9">The sequence shown here is derived from an EMBL/GenBank/DDBJ whole genome shotgun (WGS) entry which is preliminary data.</text>
</comment>
<proteinExistence type="inferred from homology"/>
<keyword evidence="2 7" id="KW-0963">Cytoplasm</keyword>
<dbReference type="SUPFAM" id="SSF54814">
    <property type="entry name" value="Prokaryotic type KH domain (KH-domain type II)"/>
    <property type="match status" value="2"/>
</dbReference>
<evidence type="ECO:0000256" key="2">
    <source>
        <dbReference type="ARBA" id="ARBA00022490"/>
    </source>
</evidence>
<dbReference type="CDD" id="cd02134">
    <property type="entry name" value="KH-II_NusA_rpt1"/>
    <property type="match status" value="1"/>
</dbReference>
<name>A0A3D8IU68_9HELI</name>
<comment type="subcellular location">
    <subcellularLocation>
        <location evidence="7">Cytoplasm</location>
    </subcellularLocation>
</comment>
<dbReference type="InterPro" id="IPR058582">
    <property type="entry name" value="KH_NusA_2nd"/>
</dbReference>
<dbReference type="InterPro" id="IPR010213">
    <property type="entry name" value="TF_NusA"/>
</dbReference>
<dbReference type="RefSeq" id="WP_115570483.1">
    <property type="nucleotide sequence ID" value="NZ_NXLT01000001.1"/>
</dbReference>
<dbReference type="HAMAP" id="MF_00945_B">
    <property type="entry name" value="NusA_B"/>
    <property type="match status" value="1"/>
</dbReference>
<evidence type="ECO:0000313" key="9">
    <source>
        <dbReference type="EMBL" id="RDU68540.1"/>
    </source>
</evidence>
<dbReference type="InterPro" id="IPR013735">
    <property type="entry name" value="TF_NusA_N"/>
</dbReference>
<feature type="domain" description="S1 motif" evidence="8">
    <location>
        <begin position="141"/>
        <end position="206"/>
    </location>
</feature>
<dbReference type="GO" id="GO:0003700">
    <property type="term" value="F:DNA-binding transcription factor activity"/>
    <property type="evidence" value="ECO:0007669"/>
    <property type="project" value="InterPro"/>
</dbReference>
<dbReference type="Gene3D" id="2.40.50.140">
    <property type="entry name" value="Nucleic acid-binding proteins"/>
    <property type="match status" value="1"/>
</dbReference>
<sequence>MEKILDIIDMIAYEKNIEPEIVCNIVKEGLIKIAQEEISPDYEYFVEKDTKNRTLKLFYKIAVCADDDKRLEENSLGVIAISKVYQEAQNMGQNINIGDILEYELSLDSMKRGAINKLFLTLELNLQRQIEEQLLSDLKSKVNKIVAGVVVGIDKDENTFVEINGIQALLAKKNRIKGEHFKVGQTIRALLKFVGIGKGGIRLELSRTAPKFLEELLTLEVPELKDEEIHIYKSARIPGERAKIAIFTNNTRIDPIGCCVGVKGVRINAVSSELNGESIDCIEYVQTPEIFLAKALAPAQVLSIKLQPHNEDSQQKFAHKAIVQIRSDQKSKAIGKNGINIRLASMLCNCEIELVEVGAPTHNDEMTLQDTRESKVEKTGIDALQSLFKN</sequence>
<evidence type="ECO:0000256" key="6">
    <source>
        <dbReference type="ARBA" id="ARBA00023163"/>
    </source>
</evidence>
<accession>A0A3D8IU68</accession>
<dbReference type="OrthoDB" id="9807233at2"/>
<gene>
    <name evidence="7" type="primary">nusA</name>
    <name evidence="9" type="ORF">CQA54_01680</name>
</gene>
<dbReference type="InterPro" id="IPR012340">
    <property type="entry name" value="NA-bd_OB-fold"/>
</dbReference>
<dbReference type="FunFam" id="3.30.300.20:FF:000002">
    <property type="entry name" value="Transcription termination/antitermination protein NusA"/>
    <property type="match status" value="1"/>
</dbReference>
<dbReference type="Pfam" id="PF08529">
    <property type="entry name" value="NusA_N"/>
    <property type="match status" value="1"/>
</dbReference>
<dbReference type="Gene3D" id="3.30.1480.10">
    <property type="entry name" value="NusA, N-terminal domain"/>
    <property type="match status" value="1"/>
</dbReference>
<dbReference type="EMBL" id="NXLT01000001">
    <property type="protein sequence ID" value="RDU68540.1"/>
    <property type="molecule type" value="Genomic_DNA"/>
</dbReference>
<dbReference type="InterPro" id="IPR030842">
    <property type="entry name" value="TF_NusA_bacterial"/>
</dbReference>
<dbReference type="InterPro" id="IPR015946">
    <property type="entry name" value="KH_dom-like_a/b"/>
</dbReference>
<evidence type="ECO:0000256" key="1">
    <source>
        <dbReference type="ARBA" id="ARBA00022472"/>
    </source>
</evidence>
<dbReference type="GO" id="GO:0006353">
    <property type="term" value="P:DNA-templated transcription termination"/>
    <property type="evidence" value="ECO:0007669"/>
    <property type="project" value="UniProtKB-UniRule"/>
</dbReference>
<dbReference type="InterPro" id="IPR003029">
    <property type="entry name" value="S1_domain"/>
</dbReference>
<dbReference type="Pfam" id="PF26594">
    <property type="entry name" value="KH_NusA_2nd"/>
    <property type="match status" value="1"/>
</dbReference>
<evidence type="ECO:0000256" key="7">
    <source>
        <dbReference type="HAMAP-Rule" id="MF_00945"/>
    </source>
</evidence>
<dbReference type="InterPro" id="IPR025249">
    <property type="entry name" value="TF_NusA_KH_1st"/>
</dbReference>
<keyword evidence="3 7" id="KW-0889">Transcription antitermination</keyword>
<dbReference type="SMART" id="SM00316">
    <property type="entry name" value="S1"/>
    <property type="match status" value="1"/>
</dbReference>
<keyword evidence="6 7" id="KW-0804">Transcription</keyword>
<dbReference type="GO" id="GO:0031564">
    <property type="term" value="P:transcription antitermination"/>
    <property type="evidence" value="ECO:0007669"/>
    <property type="project" value="UniProtKB-UniRule"/>
</dbReference>
<dbReference type="GO" id="GO:0003723">
    <property type="term" value="F:RNA binding"/>
    <property type="evidence" value="ECO:0007669"/>
    <property type="project" value="UniProtKB-UniRule"/>
</dbReference>
<dbReference type="AlphaFoldDB" id="A0A3D8IU68"/>
<dbReference type="Proteomes" id="UP000256514">
    <property type="component" value="Unassembled WGS sequence"/>
</dbReference>
<comment type="similarity">
    <text evidence="7">Belongs to the NusA family.</text>
</comment>
<dbReference type="InterPro" id="IPR036555">
    <property type="entry name" value="NusA_N_sf"/>
</dbReference>
<dbReference type="SUPFAM" id="SSF50249">
    <property type="entry name" value="Nucleic acid-binding proteins"/>
    <property type="match status" value="1"/>
</dbReference>
<dbReference type="Gene3D" id="3.30.300.20">
    <property type="match status" value="2"/>
</dbReference>
<dbReference type="PANTHER" id="PTHR22648:SF0">
    <property type="entry name" value="TRANSCRIPTION TERMINATION_ANTITERMINATION PROTEIN NUSA"/>
    <property type="match status" value="1"/>
</dbReference>
<evidence type="ECO:0000256" key="3">
    <source>
        <dbReference type="ARBA" id="ARBA00022814"/>
    </source>
</evidence>
<keyword evidence="4 7" id="KW-0694">RNA-binding</keyword>
<comment type="function">
    <text evidence="7">Participates in both transcription termination and antitermination.</text>
</comment>
<comment type="subunit">
    <text evidence="7">Monomer. Binds directly to the core enzyme of the DNA-dependent RNA polymerase and to nascent RNA.</text>
</comment>